<dbReference type="AlphaFoldDB" id="A0A8H7TQ00"/>
<feature type="region of interest" description="Disordered" evidence="1">
    <location>
        <begin position="26"/>
        <end position="187"/>
    </location>
</feature>
<sequence length="341" mass="34432">MRTNIFALPLLALGGGVLASRCVPRSSSGLTISSTPALSTPSTESSTVLTPTTSTATPSISSTESSSESTTPSVTLSTPSTESTPSTVPTPSIVPTPSTVSTSSAESTPSTLSTSSAESTPSTTSAPSTVSTSSTEPTPSTTSTPSAEPTPSTESTTLFTSTSTISSTAQATSTAAPQQPNVLTNSGFEDSTIAPWKLYRPTINRGQISIATDPVYEGSQSGHFQYSAGANTAGGVWGIYQSVAASDVVANGNYQISLRIRVAPGTCPNVFVVGTAGSDGRISASQVTVDVAAASVDWIQVTAVVQYNQASINLGAGLAIHSTCSGPVSFWVDDVALRKAT</sequence>
<dbReference type="SUPFAM" id="SSF49785">
    <property type="entry name" value="Galactose-binding domain-like"/>
    <property type="match status" value="1"/>
</dbReference>
<dbReference type="Gene3D" id="2.60.120.260">
    <property type="entry name" value="Galactose-binding domain-like"/>
    <property type="match status" value="1"/>
</dbReference>
<name>A0A8H7TQ00_BIOOC</name>
<dbReference type="InterPro" id="IPR008979">
    <property type="entry name" value="Galactose-bd-like_sf"/>
</dbReference>
<evidence type="ECO:0000313" key="4">
    <source>
        <dbReference type="Proteomes" id="UP000616885"/>
    </source>
</evidence>
<gene>
    <name evidence="3" type="ORF">IM811_014353</name>
</gene>
<dbReference type="EMBL" id="JADCTT010000005">
    <property type="protein sequence ID" value="KAF9752559.1"/>
    <property type="molecule type" value="Genomic_DNA"/>
</dbReference>
<evidence type="ECO:0000256" key="2">
    <source>
        <dbReference type="SAM" id="SignalP"/>
    </source>
</evidence>
<feature type="compositionally biased region" description="Polar residues" evidence="1">
    <location>
        <begin position="26"/>
        <end position="38"/>
    </location>
</feature>
<reference evidence="3" key="1">
    <citation type="submission" date="2020-10" db="EMBL/GenBank/DDBJ databases">
        <title>High-Quality Genome Resource of Clonostachys rosea strain S41 by Oxford Nanopore Long-Read Sequencing.</title>
        <authorList>
            <person name="Wang H."/>
        </authorList>
    </citation>
    <scope>NUCLEOTIDE SEQUENCE</scope>
    <source>
        <strain evidence="3">S41</strain>
    </source>
</reference>
<evidence type="ECO:0000256" key="1">
    <source>
        <dbReference type="SAM" id="MobiDB-lite"/>
    </source>
</evidence>
<protein>
    <recommendedName>
        <fullName evidence="5">CBM-cenC domain-containing protein</fullName>
    </recommendedName>
</protein>
<proteinExistence type="predicted"/>
<keyword evidence="2" id="KW-0732">Signal</keyword>
<comment type="caution">
    <text evidence="3">The sequence shown here is derived from an EMBL/GenBank/DDBJ whole genome shotgun (WGS) entry which is preliminary data.</text>
</comment>
<dbReference type="Proteomes" id="UP000616885">
    <property type="component" value="Unassembled WGS sequence"/>
</dbReference>
<organism evidence="3 4">
    <name type="scientific">Bionectria ochroleuca</name>
    <name type="common">Gliocladium roseum</name>
    <dbReference type="NCBI Taxonomy" id="29856"/>
    <lineage>
        <taxon>Eukaryota</taxon>
        <taxon>Fungi</taxon>
        <taxon>Dikarya</taxon>
        <taxon>Ascomycota</taxon>
        <taxon>Pezizomycotina</taxon>
        <taxon>Sordariomycetes</taxon>
        <taxon>Hypocreomycetidae</taxon>
        <taxon>Hypocreales</taxon>
        <taxon>Bionectriaceae</taxon>
        <taxon>Clonostachys</taxon>
    </lineage>
</organism>
<evidence type="ECO:0000313" key="3">
    <source>
        <dbReference type="EMBL" id="KAF9752559.1"/>
    </source>
</evidence>
<evidence type="ECO:0008006" key="5">
    <source>
        <dbReference type="Google" id="ProtNLM"/>
    </source>
</evidence>
<accession>A0A8H7TQ00</accession>
<feature type="chain" id="PRO_5034308483" description="CBM-cenC domain-containing protein" evidence="2">
    <location>
        <begin position="20"/>
        <end position="341"/>
    </location>
</feature>
<feature type="compositionally biased region" description="Low complexity" evidence="1">
    <location>
        <begin position="39"/>
        <end position="177"/>
    </location>
</feature>
<feature type="signal peptide" evidence="2">
    <location>
        <begin position="1"/>
        <end position="19"/>
    </location>
</feature>
<feature type="compositionally biased region" description="Polar residues" evidence="1">
    <location>
        <begin position="178"/>
        <end position="187"/>
    </location>
</feature>